<evidence type="ECO:0000313" key="2">
    <source>
        <dbReference type="EMBL" id="KAJ3707844.1"/>
    </source>
</evidence>
<dbReference type="InterPro" id="IPR006747">
    <property type="entry name" value="DUF599"/>
</dbReference>
<comment type="caution">
    <text evidence="2">The sequence shown here is derived from an EMBL/GenBank/DDBJ whole genome shotgun (WGS) entry which is preliminary data.</text>
</comment>
<accession>A0AAD6F0F6</accession>
<keyword evidence="1" id="KW-1133">Transmembrane helix</keyword>
<feature type="transmembrane region" description="Helical" evidence="1">
    <location>
        <begin position="79"/>
        <end position="99"/>
    </location>
</feature>
<protein>
    <recommendedName>
        <fullName evidence="4">DUF599 domain-containing protein</fullName>
    </recommendedName>
</protein>
<feature type="transmembrane region" description="Helical" evidence="1">
    <location>
        <begin position="119"/>
        <end position="138"/>
    </location>
</feature>
<evidence type="ECO:0000313" key="3">
    <source>
        <dbReference type="Proteomes" id="UP001210211"/>
    </source>
</evidence>
<feature type="transmembrane region" description="Helical" evidence="1">
    <location>
        <begin position="192"/>
        <end position="214"/>
    </location>
</feature>
<dbReference type="AlphaFoldDB" id="A0AAD6F0F6"/>
<dbReference type="PANTHER" id="PTHR31881:SF6">
    <property type="entry name" value="OS09G0494600 PROTEIN"/>
    <property type="match status" value="1"/>
</dbReference>
<keyword evidence="1" id="KW-0472">Membrane</keyword>
<feature type="transmembrane region" description="Helical" evidence="1">
    <location>
        <begin position="12"/>
        <end position="29"/>
    </location>
</feature>
<evidence type="ECO:0000256" key="1">
    <source>
        <dbReference type="SAM" id="Phobius"/>
    </source>
</evidence>
<dbReference type="PANTHER" id="PTHR31881">
    <property type="match status" value="1"/>
</dbReference>
<name>A0AAD6F0F6_9POAL</name>
<dbReference type="Proteomes" id="UP001210211">
    <property type="component" value="Unassembled WGS sequence"/>
</dbReference>
<reference evidence="2 3" key="1">
    <citation type="journal article" date="2022" name="Cell">
        <title>Repeat-based holocentromeres influence genome architecture and karyotype evolution.</title>
        <authorList>
            <person name="Hofstatter P.G."/>
            <person name="Thangavel G."/>
            <person name="Lux T."/>
            <person name="Neumann P."/>
            <person name="Vondrak T."/>
            <person name="Novak P."/>
            <person name="Zhang M."/>
            <person name="Costa L."/>
            <person name="Castellani M."/>
            <person name="Scott A."/>
            <person name="Toegelov H."/>
            <person name="Fuchs J."/>
            <person name="Mata-Sucre Y."/>
            <person name="Dias Y."/>
            <person name="Vanzela A.L.L."/>
            <person name="Huettel B."/>
            <person name="Almeida C.C.S."/>
            <person name="Simkova H."/>
            <person name="Souza G."/>
            <person name="Pedrosa-Harand A."/>
            <person name="Macas J."/>
            <person name="Mayer K.F.X."/>
            <person name="Houben A."/>
            <person name="Marques A."/>
        </authorList>
    </citation>
    <scope>NUCLEOTIDE SEQUENCE [LARGE SCALE GENOMIC DNA]</scope>
    <source>
        <strain evidence="2">RhyTen1mFocal</strain>
    </source>
</reference>
<proteinExistence type="predicted"/>
<dbReference type="Pfam" id="PF04654">
    <property type="entry name" value="DUF599"/>
    <property type="match status" value="1"/>
</dbReference>
<sequence length="240" mass="26940">MGWETNWCVDLILVPLGFLMCVSYHLWLWQKVRTQPHQTYVGLKSTVQRAWVLTMTKDNNKKDMIAVQSVRNALMGSTLMASTSIVLSTGLAALLSSTYSIKKPLNSTIYGSPDEHVAAIKYVCLLTIFLFAFLCYSLSIRFLGQFGFLVNVPRRNEDENNPATLEYVCVLLEKGFGLNTIGNRIFFSGMPLLLWIVGPILVFLCYVCMTVILYNVDVVTYNGKTGSREFVDENCATATL</sequence>
<evidence type="ECO:0008006" key="4">
    <source>
        <dbReference type="Google" id="ProtNLM"/>
    </source>
</evidence>
<gene>
    <name evidence="2" type="ORF">LUZ61_011549</name>
</gene>
<organism evidence="2 3">
    <name type="scientific">Rhynchospora tenuis</name>
    <dbReference type="NCBI Taxonomy" id="198213"/>
    <lineage>
        <taxon>Eukaryota</taxon>
        <taxon>Viridiplantae</taxon>
        <taxon>Streptophyta</taxon>
        <taxon>Embryophyta</taxon>
        <taxon>Tracheophyta</taxon>
        <taxon>Spermatophyta</taxon>
        <taxon>Magnoliopsida</taxon>
        <taxon>Liliopsida</taxon>
        <taxon>Poales</taxon>
        <taxon>Cyperaceae</taxon>
        <taxon>Cyperoideae</taxon>
        <taxon>Rhynchosporeae</taxon>
        <taxon>Rhynchospora</taxon>
    </lineage>
</organism>
<keyword evidence="1" id="KW-0812">Transmembrane</keyword>
<keyword evidence="3" id="KW-1185">Reference proteome</keyword>
<dbReference type="EMBL" id="JAMRDG010000001">
    <property type="protein sequence ID" value="KAJ3707844.1"/>
    <property type="molecule type" value="Genomic_DNA"/>
</dbReference>